<sequence length="71" mass="8319">MKGRKKYSVNSDLCQYLMADHKDTPVTELETHRLAVVNMDWDHIKVNKITLVNPVCQKHRLDAQINEMIIK</sequence>
<accession>A0A835QEJ2</accession>
<dbReference type="Proteomes" id="UP000639772">
    <property type="component" value="Chromosome 9"/>
</dbReference>
<comment type="caution">
    <text evidence="1">The sequence shown here is derived from an EMBL/GenBank/DDBJ whole genome shotgun (WGS) entry which is preliminary data.</text>
</comment>
<evidence type="ECO:0000313" key="1">
    <source>
        <dbReference type="EMBL" id="KAG0469170.1"/>
    </source>
</evidence>
<proteinExistence type="predicted"/>
<gene>
    <name evidence="1" type="ORF">HPP92_018498</name>
</gene>
<name>A0A835QEJ2_VANPL</name>
<evidence type="ECO:0000313" key="2">
    <source>
        <dbReference type="Proteomes" id="UP000639772"/>
    </source>
</evidence>
<dbReference type="OrthoDB" id="431825at2759"/>
<dbReference type="EMBL" id="JADCNM010000009">
    <property type="protein sequence ID" value="KAG0469170.1"/>
    <property type="molecule type" value="Genomic_DNA"/>
</dbReference>
<dbReference type="AlphaFoldDB" id="A0A835QEJ2"/>
<reference evidence="1 2" key="1">
    <citation type="journal article" date="2020" name="Nat. Food">
        <title>A phased Vanilla planifolia genome enables genetic improvement of flavour and production.</title>
        <authorList>
            <person name="Hasing T."/>
            <person name="Tang H."/>
            <person name="Brym M."/>
            <person name="Khazi F."/>
            <person name="Huang T."/>
            <person name="Chambers A.H."/>
        </authorList>
    </citation>
    <scope>NUCLEOTIDE SEQUENCE [LARGE SCALE GENOMIC DNA]</scope>
    <source>
        <tissue evidence="1">Leaf</tissue>
    </source>
</reference>
<organism evidence="1 2">
    <name type="scientific">Vanilla planifolia</name>
    <name type="common">Vanilla</name>
    <dbReference type="NCBI Taxonomy" id="51239"/>
    <lineage>
        <taxon>Eukaryota</taxon>
        <taxon>Viridiplantae</taxon>
        <taxon>Streptophyta</taxon>
        <taxon>Embryophyta</taxon>
        <taxon>Tracheophyta</taxon>
        <taxon>Spermatophyta</taxon>
        <taxon>Magnoliopsida</taxon>
        <taxon>Liliopsida</taxon>
        <taxon>Asparagales</taxon>
        <taxon>Orchidaceae</taxon>
        <taxon>Vanilloideae</taxon>
        <taxon>Vanilleae</taxon>
        <taxon>Vanilla</taxon>
    </lineage>
</organism>
<protein>
    <submittedName>
        <fullName evidence="1">Uncharacterized protein</fullName>
    </submittedName>
</protein>